<dbReference type="AlphaFoldDB" id="U7R5R5"/>
<reference evidence="1 2" key="1">
    <citation type="submission" date="2013-10" db="EMBL/GenBank/DDBJ databases">
        <title>Whole Genome Shotgun Sequence of Photorhabdus temperata J3.</title>
        <authorList>
            <person name="Park G.-S."/>
            <person name="Hong S.-J."/>
            <person name="Shin J.-H."/>
        </authorList>
    </citation>
    <scope>NUCLEOTIDE SEQUENCE [LARGE SCALE GENOMIC DNA]</scope>
    <source>
        <strain evidence="1 2">J3</strain>
    </source>
</reference>
<evidence type="ECO:0000313" key="2">
    <source>
        <dbReference type="Proteomes" id="UP000017133"/>
    </source>
</evidence>
<organism evidence="1 2">
    <name type="scientific">Photorhabdus temperata J3</name>
    <dbReference type="NCBI Taxonomy" id="1389415"/>
    <lineage>
        <taxon>Bacteria</taxon>
        <taxon>Pseudomonadati</taxon>
        <taxon>Pseudomonadota</taxon>
        <taxon>Gammaproteobacteria</taxon>
        <taxon>Enterobacterales</taxon>
        <taxon>Morganellaceae</taxon>
        <taxon>Photorhabdus</taxon>
    </lineage>
</organism>
<gene>
    <name evidence="1" type="ORF">O185_04440</name>
</gene>
<dbReference type="Proteomes" id="UP000017133">
    <property type="component" value="Unassembled WGS sequence"/>
</dbReference>
<proteinExistence type="predicted"/>
<dbReference type="EMBL" id="AXDT01000034">
    <property type="protein sequence ID" value="ERT14256.1"/>
    <property type="molecule type" value="Genomic_DNA"/>
</dbReference>
<accession>U7R5R5</accession>
<keyword evidence="2" id="KW-1185">Reference proteome</keyword>
<sequence length="77" mass="8836">MGGQHEYLKVIALRINKFNRIFWIFQDDRNPPHTNVAKYFKGEKVKYSKAIEISGDNRGGREKILTAFPDPGILSLS</sequence>
<evidence type="ECO:0000313" key="1">
    <source>
        <dbReference type="EMBL" id="ERT14256.1"/>
    </source>
</evidence>
<dbReference type="RefSeq" id="WP_023043886.1">
    <property type="nucleotide sequence ID" value="NZ_AXDT01000034.1"/>
</dbReference>
<protein>
    <submittedName>
        <fullName evidence="1">Uncharacterized protein</fullName>
    </submittedName>
</protein>
<name>U7R5R5_PHOTE</name>
<comment type="caution">
    <text evidence="1">The sequence shown here is derived from an EMBL/GenBank/DDBJ whole genome shotgun (WGS) entry which is preliminary data.</text>
</comment>